<evidence type="ECO:0000313" key="8">
    <source>
        <dbReference type="EMBL" id="PNV67004.1"/>
    </source>
</evidence>
<evidence type="ECO:0000256" key="4">
    <source>
        <dbReference type="ARBA" id="ARBA00022989"/>
    </source>
</evidence>
<dbReference type="Pfam" id="PF12698">
    <property type="entry name" value="ABC2_membrane_3"/>
    <property type="match status" value="1"/>
</dbReference>
<feature type="transmembrane region" description="Helical" evidence="6">
    <location>
        <begin position="178"/>
        <end position="203"/>
    </location>
</feature>
<feature type="domain" description="ABC-2 type transporter transmembrane" evidence="7">
    <location>
        <begin position="24"/>
        <end position="375"/>
    </location>
</feature>
<feature type="transmembrane region" description="Helical" evidence="6">
    <location>
        <begin position="21"/>
        <end position="41"/>
    </location>
</feature>
<keyword evidence="9" id="KW-1185">Reference proteome</keyword>
<dbReference type="RefSeq" id="WP_103265640.1">
    <property type="nucleotide sequence ID" value="NZ_CABMLE010000014.1"/>
</dbReference>
<name>A0A2K2U9P6_9ACTN</name>
<sequence>MKGNVITITRKELARFFSNKTSAFVSIALPGLLIFFMWTFMGDAMGSMFAPDMGKTPVVATVNAPASVKAIASDSVVKVEDEASLPSEDEMRERIDRGDVQAYAVFPEDFDEAVAAYDPASGAAAPQVEIYFNSANPDSSQAFAMLSSLLDSYESSLSNRFDVNAGAGEYDIAEERDIAGTFVVSIVPLLLLILVFTSVMSIAAESVAGEKERGTMATLLATPIKRRDIALGKVLAITVIGLLIALSSMLGIFAGLPSIMQGAVDMNVYGPTDYLLIALVIFSTTLLMVMLITVVSTLAKSVKEATMFLTPLMIVVMIVGILGMFGEAEEGIAFYAIPLYNSVQSMIGIFSFDFQPANVAVCVASNIAYTAVGVALLQRMFDSERLMFSR</sequence>
<dbReference type="Gene3D" id="3.40.1710.10">
    <property type="entry name" value="abc type-2 transporter like domain"/>
    <property type="match status" value="1"/>
</dbReference>
<dbReference type="PANTHER" id="PTHR30294:SF29">
    <property type="entry name" value="MULTIDRUG ABC TRANSPORTER PERMEASE YBHS-RELATED"/>
    <property type="match status" value="1"/>
</dbReference>
<feature type="transmembrane region" description="Helical" evidence="6">
    <location>
        <begin position="274"/>
        <end position="295"/>
    </location>
</feature>
<evidence type="ECO:0000256" key="5">
    <source>
        <dbReference type="ARBA" id="ARBA00023136"/>
    </source>
</evidence>
<feature type="transmembrane region" description="Helical" evidence="6">
    <location>
        <begin position="307"/>
        <end position="326"/>
    </location>
</feature>
<dbReference type="Proteomes" id="UP000236197">
    <property type="component" value="Unassembled WGS sequence"/>
</dbReference>
<keyword evidence="5 6" id="KW-0472">Membrane</keyword>
<feature type="transmembrane region" description="Helical" evidence="6">
    <location>
        <begin position="234"/>
        <end position="254"/>
    </location>
</feature>
<keyword evidence="2" id="KW-1003">Cell membrane</keyword>
<comment type="subcellular location">
    <subcellularLocation>
        <location evidence="1">Cell membrane</location>
        <topology evidence="1">Multi-pass membrane protein</topology>
    </subcellularLocation>
</comment>
<reference evidence="9" key="1">
    <citation type="submission" date="2018-01" db="EMBL/GenBank/DDBJ databases">
        <title>Rubneribacter badeniensis gen. nov., sp. nov., and Colonibacter rubneri, gen. nov., sp. nov., WGS of new members of the Eggerthellaceae.</title>
        <authorList>
            <person name="Danylec N."/>
            <person name="Stoll D.A."/>
            <person name="Doetsch A."/>
            <person name="Kulling S.E."/>
            <person name="Huch M."/>
        </authorList>
    </citation>
    <scope>NUCLEOTIDE SEQUENCE [LARGE SCALE GENOMIC DNA]</scope>
    <source>
        <strain evidence="9">ResAG-96</strain>
    </source>
</reference>
<dbReference type="PANTHER" id="PTHR30294">
    <property type="entry name" value="MEMBRANE COMPONENT OF ABC TRANSPORTER YHHJ-RELATED"/>
    <property type="match status" value="1"/>
</dbReference>
<feature type="transmembrane region" description="Helical" evidence="6">
    <location>
        <begin position="359"/>
        <end position="381"/>
    </location>
</feature>
<evidence type="ECO:0000256" key="1">
    <source>
        <dbReference type="ARBA" id="ARBA00004651"/>
    </source>
</evidence>
<organism evidence="8 9">
    <name type="scientific">Enteroscipio rubneri</name>
    <dbReference type="NCBI Taxonomy" id="2070686"/>
    <lineage>
        <taxon>Bacteria</taxon>
        <taxon>Bacillati</taxon>
        <taxon>Actinomycetota</taxon>
        <taxon>Coriobacteriia</taxon>
        <taxon>Eggerthellales</taxon>
        <taxon>Eggerthellaceae</taxon>
        <taxon>Enteroscipio</taxon>
    </lineage>
</organism>
<keyword evidence="4 6" id="KW-1133">Transmembrane helix</keyword>
<dbReference type="OrthoDB" id="5486437at2"/>
<dbReference type="InterPro" id="IPR051449">
    <property type="entry name" value="ABC-2_transporter_component"/>
</dbReference>
<dbReference type="GO" id="GO:0140359">
    <property type="term" value="F:ABC-type transporter activity"/>
    <property type="evidence" value="ECO:0007669"/>
    <property type="project" value="InterPro"/>
</dbReference>
<evidence type="ECO:0000256" key="3">
    <source>
        <dbReference type="ARBA" id="ARBA00022692"/>
    </source>
</evidence>
<gene>
    <name evidence="8" type="ORF">C2L71_10125</name>
</gene>
<proteinExistence type="predicted"/>
<protein>
    <submittedName>
        <fullName evidence="8">ABC transporter permease</fullName>
    </submittedName>
</protein>
<dbReference type="GO" id="GO:0005886">
    <property type="term" value="C:plasma membrane"/>
    <property type="evidence" value="ECO:0007669"/>
    <property type="project" value="UniProtKB-SubCell"/>
</dbReference>
<evidence type="ECO:0000313" key="9">
    <source>
        <dbReference type="Proteomes" id="UP000236197"/>
    </source>
</evidence>
<dbReference type="AlphaFoldDB" id="A0A2K2U9P6"/>
<accession>A0A2K2U9P6</accession>
<evidence type="ECO:0000259" key="7">
    <source>
        <dbReference type="Pfam" id="PF12698"/>
    </source>
</evidence>
<evidence type="ECO:0000256" key="6">
    <source>
        <dbReference type="SAM" id="Phobius"/>
    </source>
</evidence>
<evidence type="ECO:0000256" key="2">
    <source>
        <dbReference type="ARBA" id="ARBA00022475"/>
    </source>
</evidence>
<keyword evidence="3 6" id="KW-0812">Transmembrane</keyword>
<dbReference type="EMBL" id="PPEK01000014">
    <property type="protein sequence ID" value="PNV67004.1"/>
    <property type="molecule type" value="Genomic_DNA"/>
</dbReference>
<comment type="caution">
    <text evidence="8">The sequence shown here is derived from an EMBL/GenBank/DDBJ whole genome shotgun (WGS) entry which is preliminary data.</text>
</comment>
<dbReference type="InterPro" id="IPR013525">
    <property type="entry name" value="ABC2_TM"/>
</dbReference>